<sequence length="162" mass="18425">MPSFPLQPVADADFEVGQPFTHRFTVRTKRSAAEVFDELHGERALHWCRGLRRVTWKSPRPFGVGTLREVRAANGLLAQERYIVWDEATRVTAFTFVSTNLPLFRRFGERYTVTPTAGGGCEFLWEFVAEPKGPAPLRTALFAVARKLDFAALERDTRAYFS</sequence>
<name>A0ABQ2NEN3_9ACTN</name>
<dbReference type="InterPro" id="IPR019587">
    <property type="entry name" value="Polyketide_cyclase/dehydratase"/>
</dbReference>
<dbReference type="Pfam" id="PF10604">
    <property type="entry name" value="Polyketide_cyc2"/>
    <property type="match status" value="1"/>
</dbReference>
<evidence type="ECO:0000313" key="2">
    <source>
        <dbReference type="Proteomes" id="UP000655410"/>
    </source>
</evidence>
<dbReference type="InterPro" id="IPR023393">
    <property type="entry name" value="START-like_dom_sf"/>
</dbReference>
<keyword evidence="2" id="KW-1185">Reference proteome</keyword>
<protein>
    <recommendedName>
        <fullName evidence="3">SRPBCC family protein</fullName>
    </recommendedName>
</protein>
<evidence type="ECO:0000313" key="1">
    <source>
        <dbReference type="EMBL" id="GGO93199.1"/>
    </source>
</evidence>
<dbReference type="CDD" id="cd07821">
    <property type="entry name" value="PYR_PYL_RCAR_like"/>
    <property type="match status" value="1"/>
</dbReference>
<reference evidence="2" key="1">
    <citation type="journal article" date="2019" name="Int. J. Syst. Evol. Microbiol.">
        <title>The Global Catalogue of Microorganisms (GCM) 10K type strain sequencing project: providing services to taxonomists for standard genome sequencing and annotation.</title>
        <authorList>
            <consortium name="The Broad Institute Genomics Platform"/>
            <consortium name="The Broad Institute Genome Sequencing Center for Infectious Disease"/>
            <person name="Wu L."/>
            <person name="Ma J."/>
        </authorList>
    </citation>
    <scope>NUCLEOTIDE SEQUENCE [LARGE SCALE GENOMIC DNA]</scope>
    <source>
        <strain evidence="2">CGMCC 4.7371</strain>
    </source>
</reference>
<gene>
    <name evidence="1" type="ORF">GCM10011584_31350</name>
</gene>
<comment type="caution">
    <text evidence="1">The sequence shown here is derived from an EMBL/GenBank/DDBJ whole genome shotgun (WGS) entry which is preliminary data.</text>
</comment>
<dbReference type="EMBL" id="BMNI01000011">
    <property type="protein sequence ID" value="GGO93199.1"/>
    <property type="molecule type" value="Genomic_DNA"/>
</dbReference>
<organism evidence="1 2">
    <name type="scientific">Nocardioides phosphati</name>
    <dbReference type="NCBI Taxonomy" id="1867775"/>
    <lineage>
        <taxon>Bacteria</taxon>
        <taxon>Bacillati</taxon>
        <taxon>Actinomycetota</taxon>
        <taxon>Actinomycetes</taxon>
        <taxon>Propionibacteriales</taxon>
        <taxon>Nocardioidaceae</taxon>
        <taxon>Nocardioides</taxon>
    </lineage>
</organism>
<dbReference type="Gene3D" id="3.30.530.20">
    <property type="match status" value="1"/>
</dbReference>
<dbReference type="SUPFAM" id="SSF55961">
    <property type="entry name" value="Bet v1-like"/>
    <property type="match status" value="1"/>
</dbReference>
<proteinExistence type="predicted"/>
<accession>A0ABQ2NEN3</accession>
<dbReference type="RefSeq" id="WP_188784975.1">
    <property type="nucleotide sequence ID" value="NZ_BMNI01000011.1"/>
</dbReference>
<dbReference type="Proteomes" id="UP000655410">
    <property type="component" value="Unassembled WGS sequence"/>
</dbReference>
<evidence type="ECO:0008006" key="3">
    <source>
        <dbReference type="Google" id="ProtNLM"/>
    </source>
</evidence>